<evidence type="ECO:0000256" key="9">
    <source>
        <dbReference type="ARBA" id="ARBA00023163"/>
    </source>
</evidence>
<evidence type="ECO:0000256" key="8">
    <source>
        <dbReference type="ARBA" id="ARBA00023015"/>
    </source>
</evidence>
<feature type="region of interest" description="Disordered" evidence="11">
    <location>
        <begin position="1058"/>
        <end position="1092"/>
    </location>
</feature>
<evidence type="ECO:0000313" key="14">
    <source>
        <dbReference type="Proteomes" id="UP000515123"/>
    </source>
</evidence>
<keyword evidence="6" id="KW-0560">Oxidoreductase</keyword>
<feature type="domain" description="JmjN" evidence="12">
    <location>
        <begin position="136"/>
        <end position="177"/>
    </location>
</feature>
<keyword evidence="3" id="KW-0479">Metal-binding</keyword>
<dbReference type="InterPro" id="IPR003888">
    <property type="entry name" value="FYrich_N"/>
</dbReference>
<dbReference type="SMART" id="SM00542">
    <property type="entry name" value="FYRC"/>
    <property type="match status" value="1"/>
</dbReference>
<evidence type="ECO:0000313" key="16">
    <source>
        <dbReference type="RefSeq" id="XP_020092937.1"/>
    </source>
</evidence>
<proteinExistence type="predicted"/>
<feature type="region of interest" description="Disordered" evidence="11">
    <location>
        <begin position="734"/>
        <end position="781"/>
    </location>
</feature>
<dbReference type="SUPFAM" id="SSF51197">
    <property type="entry name" value="Clavaminate synthase-like"/>
    <property type="match status" value="1"/>
</dbReference>
<feature type="compositionally biased region" description="Basic and acidic residues" evidence="11">
    <location>
        <begin position="865"/>
        <end position="876"/>
    </location>
</feature>
<keyword evidence="9" id="KW-0804">Transcription</keyword>
<evidence type="ECO:0000256" key="3">
    <source>
        <dbReference type="ARBA" id="ARBA00022723"/>
    </source>
</evidence>
<keyword evidence="4" id="KW-0156">Chromatin regulator</keyword>
<evidence type="ECO:0000256" key="1">
    <source>
        <dbReference type="ARBA" id="ARBA00001954"/>
    </source>
</evidence>
<dbReference type="Proteomes" id="UP000515123">
    <property type="component" value="Linkage group 7"/>
</dbReference>
<dbReference type="Pfam" id="PF02375">
    <property type="entry name" value="JmjN"/>
    <property type="match status" value="1"/>
</dbReference>
<reference evidence="14" key="1">
    <citation type="journal article" date="2015" name="Nat. Genet.">
        <title>The pineapple genome and the evolution of CAM photosynthesis.</title>
        <authorList>
            <person name="Ming R."/>
            <person name="VanBuren R."/>
            <person name="Wai C.M."/>
            <person name="Tang H."/>
            <person name="Schatz M.C."/>
            <person name="Bowers J.E."/>
            <person name="Lyons E."/>
            <person name="Wang M.L."/>
            <person name="Chen J."/>
            <person name="Biggers E."/>
            <person name="Zhang J."/>
            <person name="Huang L."/>
            <person name="Zhang L."/>
            <person name="Miao W."/>
            <person name="Zhang J."/>
            <person name="Ye Z."/>
            <person name="Miao C."/>
            <person name="Lin Z."/>
            <person name="Wang H."/>
            <person name="Zhou H."/>
            <person name="Yim W.C."/>
            <person name="Priest H.D."/>
            <person name="Zheng C."/>
            <person name="Woodhouse M."/>
            <person name="Edger P.P."/>
            <person name="Guyot R."/>
            <person name="Guo H.B."/>
            <person name="Guo H."/>
            <person name="Zheng G."/>
            <person name="Singh R."/>
            <person name="Sharma A."/>
            <person name="Min X."/>
            <person name="Zheng Y."/>
            <person name="Lee H."/>
            <person name="Gurtowski J."/>
            <person name="Sedlazeck F.J."/>
            <person name="Harkess A."/>
            <person name="McKain M.R."/>
            <person name="Liao Z."/>
            <person name="Fang J."/>
            <person name="Liu J."/>
            <person name="Zhang X."/>
            <person name="Zhang Q."/>
            <person name="Hu W."/>
            <person name="Qin Y."/>
            <person name="Wang K."/>
            <person name="Chen L.Y."/>
            <person name="Shirley N."/>
            <person name="Lin Y.R."/>
            <person name="Liu L.Y."/>
            <person name="Hernandez A.G."/>
            <person name="Wright C.L."/>
            <person name="Bulone V."/>
            <person name="Tuskan G.A."/>
            <person name="Heath K."/>
            <person name="Zee F."/>
            <person name="Moore P.H."/>
            <person name="Sunkar R."/>
            <person name="Leebens-Mack J.H."/>
            <person name="Mockler T."/>
            <person name="Bennetzen J.L."/>
            <person name="Freeling M."/>
            <person name="Sankoff D."/>
            <person name="Paterson A.H."/>
            <person name="Zhu X."/>
            <person name="Yang X."/>
            <person name="Smith J.A."/>
            <person name="Cushman J.C."/>
            <person name="Paull R.E."/>
            <person name="Yu Q."/>
        </authorList>
    </citation>
    <scope>NUCLEOTIDE SEQUENCE [LARGE SCALE GENOMIC DNA]</scope>
    <source>
        <strain evidence="14">cv. F153</strain>
    </source>
</reference>
<comment type="subcellular location">
    <subcellularLocation>
        <location evidence="2">Nucleus</location>
    </subcellularLocation>
</comment>
<dbReference type="GO" id="GO:0045814">
    <property type="term" value="P:negative regulation of gene expression, epigenetic"/>
    <property type="evidence" value="ECO:0007669"/>
    <property type="project" value="UniProtKB-ARBA"/>
</dbReference>
<keyword evidence="5" id="KW-0223">Dioxygenase</keyword>
<dbReference type="RefSeq" id="XP_020092936.1">
    <property type="nucleotide sequence ID" value="XM_020237347.1"/>
</dbReference>
<keyword evidence="14" id="KW-1185">Reference proteome</keyword>
<reference evidence="15 16" key="2">
    <citation type="submission" date="2025-04" db="UniProtKB">
        <authorList>
            <consortium name="RefSeq"/>
        </authorList>
    </citation>
    <scope>IDENTIFICATION</scope>
    <source>
        <tissue evidence="15 16">Leaf</tissue>
    </source>
</reference>
<sequence>MGTECIFKDETDVMPAVPPGFAPLTSFTLQRVQEDVKVSACSSSNFAQSQREDCGDTSSSEKLKKSLRHRPWVNYSKFDNSSDEEENGSKPYERSAPAYRPLPKGVIRGCAECATCQKVVSRWNPYAACRPVLDEAPVFYPTEEEFRDTLQYIESLRPIAEPYGICRIVPPQSWKPPCLLKEKNLWENLKFATRVQQINKLQNRPSAKKAFQSNILRRKRPKILKTELSSSEIAEANQVGQNQSTYRFGFEPGPEFALESFQKYADDFKEQYFQMGMSQDLSLDNIEGEYWRIVEKPTEEIEVLYGADLDTGAVGSGFPKASPSMTDSELENQYVKSGWNLNNLPRLQGSVLCFESGDISGVLVPWLYVGMCFSSFCWHVEDHHLYSLNYLHMGAPKMWYGVPGKDAFKLEAAMKKYLPDLFEEQPDLLHNLVTQFSPSLLKQEGVPVYRCVQREGEFVLTFPRAYHSGFNCGFNCAEAVNVAPFDWLPHGQNAVELYREQGRKITVSQDKLLLGAAREAVRAQWNILFLRRNTMDNLRWKNVCGSDGLLTRALKARIEMENTRREYLCCSSQSRKTDALFDANDRECAICHYDLYLSAAGCPCSPDKFACLIHAKQLCSCDWSTRFFLFRYDISELNVLVDALGGKLSAVHRWGISNLGLTLSSIVGKEKMQENKPVIVSNKDGKKEEVSGQLNNLGNLINTVRRPSTHNESERSQSKNVECFSLQQSKSANLLSGSGDSRSSSDVKLKGSSKLLPDKANEELSSESSRSPSRLIDCDDKATSSNLNKDLVIVTPETNASAINEKDSKMLPIIEKSRNNLDLAKAEVKNQASATVPIAKPISKFLAEKEPCSSSTPNISGRGKTPSDERMEEKTESVSGCEVGDRGNSVSASPFCTQNRPQKGPRIAKVVRRINCTVEPLEYGGVLSRKQWSTSQAIFPKGYKSRVRYLSVLDPTLMCYYTSEILDAGLPGPLFMVSVEQCPSEVFINVYPTRCWDMVRERVNHEIRRLHSVGRSDLPALQLPGSLDGLEMFGLTSPAIIQAIEARDPHRACTEYWRSRPHPQITPSTSAAVIKDHGSNPNGRGGGRPRSSPVDALIALRGLFKKANPEELQALQSVLSNESSSNDSRQDAIRLLDEEIASRNIQ</sequence>
<feature type="region of interest" description="Disordered" evidence="11">
    <location>
        <begin position="849"/>
        <end position="886"/>
    </location>
</feature>
<evidence type="ECO:0000256" key="11">
    <source>
        <dbReference type="SAM" id="MobiDB-lite"/>
    </source>
</evidence>
<dbReference type="SMART" id="SM00541">
    <property type="entry name" value="FYRN"/>
    <property type="match status" value="1"/>
</dbReference>
<dbReference type="RefSeq" id="XP_020092938.1">
    <property type="nucleotide sequence ID" value="XM_020237349.1"/>
</dbReference>
<evidence type="ECO:0000256" key="2">
    <source>
        <dbReference type="ARBA" id="ARBA00004123"/>
    </source>
</evidence>
<dbReference type="Pfam" id="PF05965">
    <property type="entry name" value="FYRC"/>
    <property type="match status" value="1"/>
</dbReference>
<evidence type="ECO:0000256" key="4">
    <source>
        <dbReference type="ARBA" id="ARBA00022853"/>
    </source>
</evidence>
<dbReference type="SMART" id="SM00558">
    <property type="entry name" value="JmjC"/>
    <property type="match status" value="1"/>
</dbReference>
<dbReference type="PANTHER" id="PTHR10694:SF113">
    <property type="entry name" value="PROTEIN JUMONJI"/>
    <property type="match status" value="1"/>
</dbReference>
<feature type="domain" description="JmjC" evidence="13">
    <location>
        <begin position="333"/>
        <end position="499"/>
    </location>
</feature>
<dbReference type="InterPro" id="IPR004198">
    <property type="entry name" value="Znf_C5HC2"/>
</dbReference>
<dbReference type="PROSITE" id="PS51183">
    <property type="entry name" value="JMJN"/>
    <property type="match status" value="1"/>
</dbReference>
<feature type="compositionally biased region" description="Low complexity" evidence="11">
    <location>
        <begin position="766"/>
        <end position="775"/>
    </location>
</feature>
<dbReference type="PANTHER" id="PTHR10694">
    <property type="entry name" value="LYSINE-SPECIFIC DEMETHYLASE"/>
    <property type="match status" value="1"/>
</dbReference>
<evidence type="ECO:0000313" key="15">
    <source>
        <dbReference type="RefSeq" id="XP_020092936.1"/>
    </source>
</evidence>
<feature type="region of interest" description="Disordered" evidence="11">
    <location>
        <begin position="43"/>
        <end position="62"/>
    </location>
</feature>
<dbReference type="PROSITE" id="PS51542">
    <property type="entry name" value="FYRN"/>
    <property type="match status" value="1"/>
</dbReference>
<name>A0A6P5F9R0_ANACO</name>
<gene>
    <name evidence="15 16 17" type="primary">LOC109713324</name>
</gene>
<dbReference type="Pfam" id="PF02928">
    <property type="entry name" value="zf-C5HC2"/>
    <property type="match status" value="1"/>
</dbReference>
<evidence type="ECO:0000259" key="12">
    <source>
        <dbReference type="PROSITE" id="PS51183"/>
    </source>
</evidence>
<dbReference type="FunFam" id="3.30.160.360:FF:000005">
    <property type="entry name" value="Putative lysine-specific demethylase JMJ16"/>
    <property type="match status" value="1"/>
</dbReference>
<dbReference type="Gene3D" id="3.30.160.360">
    <property type="match status" value="1"/>
</dbReference>
<dbReference type="OrthoDB" id="1678912at2759"/>
<dbReference type="AlphaFoldDB" id="A0A6P5F9R0"/>
<dbReference type="Pfam" id="PF05964">
    <property type="entry name" value="FYRN"/>
    <property type="match status" value="1"/>
</dbReference>
<dbReference type="InterPro" id="IPR003349">
    <property type="entry name" value="JmjN"/>
</dbReference>
<dbReference type="GO" id="GO:0034647">
    <property type="term" value="F:histone H3K4me/H3K4me2/H3K4me3 demethylase activity"/>
    <property type="evidence" value="ECO:0007669"/>
    <property type="project" value="TreeGrafter"/>
</dbReference>
<dbReference type="GO" id="GO:0000785">
    <property type="term" value="C:chromatin"/>
    <property type="evidence" value="ECO:0007669"/>
    <property type="project" value="TreeGrafter"/>
</dbReference>
<keyword evidence="8" id="KW-0805">Transcription regulation</keyword>
<dbReference type="GeneID" id="109713324"/>
<dbReference type="PROSITE" id="PS51184">
    <property type="entry name" value="JMJC"/>
    <property type="match status" value="1"/>
</dbReference>
<keyword evidence="7" id="KW-0408">Iron</keyword>
<dbReference type="PROSITE" id="PS51543">
    <property type="entry name" value="FYRC"/>
    <property type="match status" value="1"/>
</dbReference>
<dbReference type="GO" id="GO:0046872">
    <property type="term" value="F:metal ion binding"/>
    <property type="evidence" value="ECO:0007669"/>
    <property type="project" value="UniProtKB-KW"/>
</dbReference>
<evidence type="ECO:0000259" key="13">
    <source>
        <dbReference type="PROSITE" id="PS51184"/>
    </source>
</evidence>
<evidence type="ECO:0000313" key="17">
    <source>
        <dbReference type="RefSeq" id="XP_020092938.1"/>
    </source>
</evidence>
<dbReference type="RefSeq" id="XP_020092937.1">
    <property type="nucleotide sequence ID" value="XM_020237348.1"/>
</dbReference>
<evidence type="ECO:0000256" key="7">
    <source>
        <dbReference type="ARBA" id="ARBA00023004"/>
    </source>
</evidence>
<dbReference type="Gene3D" id="2.60.120.650">
    <property type="entry name" value="Cupin"/>
    <property type="match status" value="1"/>
</dbReference>
<dbReference type="GO" id="GO:0005634">
    <property type="term" value="C:nucleus"/>
    <property type="evidence" value="ECO:0007669"/>
    <property type="project" value="UniProtKB-SubCell"/>
</dbReference>
<accession>A0A6P5F9R0</accession>
<dbReference type="InterPro" id="IPR003347">
    <property type="entry name" value="JmjC_dom"/>
</dbReference>
<feature type="region of interest" description="Disordered" evidence="11">
    <location>
        <begin position="703"/>
        <end position="722"/>
    </location>
</feature>
<evidence type="ECO:0000256" key="6">
    <source>
        <dbReference type="ARBA" id="ARBA00023002"/>
    </source>
</evidence>
<keyword evidence="10" id="KW-0539">Nucleus</keyword>
<protein>
    <submittedName>
        <fullName evidence="15 16">Lysine-specific demethylase JMJ703</fullName>
    </submittedName>
</protein>
<comment type="cofactor">
    <cofactor evidence="1">
        <name>Fe(2+)</name>
        <dbReference type="ChEBI" id="CHEBI:29033"/>
    </cofactor>
</comment>
<evidence type="ECO:0000256" key="5">
    <source>
        <dbReference type="ARBA" id="ARBA00022964"/>
    </source>
</evidence>
<dbReference type="InterPro" id="IPR003889">
    <property type="entry name" value="FYrich_C"/>
</dbReference>
<dbReference type="SMART" id="SM00545">
    <property type="entry name" value="JmjN"/>
    <property type="match status" value="1"/>
</dbReference>
<feature type="compositionally biased region" description="Basic and acidic residues" evidence="11">
    <location>
        <begin position="50"/>
        <end position="62"/>
    </location>
</feature>
<organism evidence="15">
    <name type="scientific">Ananas comosus</name>
    <name type="common">Pineapple</name>
    <name type="synonym">Ananas ananas</name>
    <dbReference type="NCBI Taxonomy" id="4615"/>
    <lineage>
        <taxon>Eukaryota</taxon>
        <taxon>Viridiplantae</taxon>
        <taxon>Streptophyta</taxon>
        <taxon>Embryophyta</taxon>
        <taxon>Tracheophyta</taxon>
        <taxon>Spermatophyta</taxon>
        <taxon>Magnoliopsida</taxon>
        <taxon>Liliopsida</taxon>
        <taxon>Poales</taxon>
        <taxon>Bromeliaceae</taxon>
        <taxon>Bromelioideae</taxon>
        <taxon>Ananas</taxon>
    </lineage>
</organism>
<evidence type="ECO:0000256" key="10">
    <source>
        <dbReference type="ARBA" id="ARBA00023242"/>
    </source>
</evidence>
<dbReference type="Pfam" id="PF02373">
    <property type="entry name" value="JmjC"/>
    <property type="match status" value="1"/>
</dbReference>